<dbReference type="PANTHER" id="PTHR30203:SF33">
    <property type="entry name" value="BLR4455 PROTEIN"/>
    <property type="match status" value="1"/>
</dbReference>
<evidence type="ECO:0000256" key="1">
    <source>
        <dbReference type="ARBA" id="ARBA00007613"/>
    </source>
</evidence>
<dbReference type="Proteomes" id="UP000000245">
    <property type="component" value="Chromosome"/>
</dbReference>
<dbReference type="GO" id="GO:0015562">
    <property type="term" value="F:efflux transmembrane transporter activity"/>
    <property type="evidence" value="ECO:0007669"/>
    <property type="project" value="InterPro"/>
</dbReference>
<dbReference type="SUPFAM" id="SSF56954">
    <property type="entry name" value="Outer membrane efflux proteins (OEP)"/>
    <property type="match status" value="1"/>
</dbReference>
<dbReference type="Gene3D" id="1.20.1600.10">
    <property type="entry name" value="Outer membrane efflux proteins (OEP)"/>
    <property type="match status" value="1"/>
</dbReference>
<keyword evidence="2 4" id="KW-0812">Transmembrane</keyword>
<reference evidence="5 6" key="1">
    <citation type="submission" date="2007-05" db="EMBL/GenBank/DDBJ databases">
        <title>Complete sequence of chromosome of Acidiphilium cryptum JF-5.</title>
        <authorList>
            <consortium name="US DOE Joint Genome Institute"/>
            <person name="Copeland A."/>
            <person name="Lucas S."/>
            <person name="Lapidus A."/>
            <person name="Barry K."/>
            <person name="Detter J.C."/>
            <person name="Glavina del Rio T."/>
            <person name="Hammon N."/>
            <person name="Israni S."/>
            <person name="Dalin E."/>
            <person name="Tice H."/>
            <person name="Pitluck S."/>
            <person name="Sims D."/>
            <person name="Brettin T."/>
            <person name="Bruce D."/>
            <person name="Han C."/>
            <person name="Schmutz J."/>
            <person name="Larimer F."/>
            <person name="Land M."/>
            <person name="Hauser L."/>
            <person name="Kyrpides N."/>
            <person name="Kim E."/>
            <person name="Magnuson T."/>
            <person name="Richardson P."/>
        </authorList>
    </citation>
    <scope>NUCLEOTIDE SEQUENCE [LARGE SCALE GENOMIC DNA]</scope>
    <source>
        <strain evidence="5 6">JF-5</strain>
    </source>
</reference>
<dbReference type="InterPro" id="IPR003423">
    <property type="entry name" value="OMP_efflux"/>
</dbReference>
<feature type="compositionally biased region" description="Basic and acidic residues" evidence="3">
    <location>
        <begin position="13"/>
        <end position="31"/>
    </location>
</feature>
<keyword evidence="6" id="KW-1185">Reference proteome</keyword>
<dbReference type="eggNOG" id="COG1538">
    <property type="taxonomic scope" value="Bacteria"/>
</dbReference>
<dbReference type="EMBL" id="CP000697">
    <property type="protein sequence ID" value="ABQ29364.1"/>
    <property type="molecule type" value="Genomic_DNA"/>
</dbReference>
<dbReference type="STRING" id="349163.Acry_0136"/>
<comment type="subcellular location">
    <subcellularLocation>
        <location evidence="2">Cell membrane</location>
        <topology evidence="2">Lipid-anchor</topology>
    </subcellularLocation>
</comment>
<keyword evidence="4" id="KW-1133">Transmembrane helix</keyword>
<dbReference type="KEGG" id="acr:Acry_0136"/>
<evidence type="ECO:0000256" key="4">
    <source>
        <dbReference type="SAM" id="Phobius"/>
    </source>
</evidence>
<comment type="similarity">
    <text evidence="1 2">Belongs to the outer membrane factor (OMF) (TC 1.B.17) family.</text>
</comment>
<dbReference type="PANTHER" id="PTHR30203">
    <property type="entry name" value="OUTER MEMBRANE CATION EFFLUX PROTEIN"/>
    <property type="match status" value="1"/>
</dbReference>
<feature type="region of interest" description="Disordered" evidence="3">
    <location>
        <begin position="1"/>
        <end position="34"/>
    </location>
</feature>
<evidence type="ECO:0000313" key="5">
    <source>
        <dbReference type="EMBL" id="ABQ29364.1"/>
    </source>
</evidence>
<feature type="transmembrane region" description="Helical" evidence="4">
    <location>
        <begin position="40"/>
        <end position="59"/>
    </location>
</feature>
<name>A5FUT2_ACICJ</name>
<gene>
    <name evidence="5" type="ordered locus">Acry_0136</name>
</gene>
<protein>
    <submittedName>
        <fullName evidence="5">RND efflux system, outer membrane lipoprotein, NodT family</fullName>
    </submittedName>
</protein>
<accession>A5FUT2</accession>
<keyword evidence="2" id="KW-0564">Palmitate</keyword>
<dbReference type="GO" id="GO:0005886">
    <property type="term" value="C:plasma membrane"/>
    <property type="evidence" value="ECO:0007669"/>
    <property type="project" value="UniProtKB-SubCell"/>
</dbReference>
<keyword evidence="2" id="KW-1134">Transmembrane beta strand</keyword>
<dbReference type="InterPro" id="IPR010131">
    <property type="entry name" value="MdtP/NodT-like"/>
</dbReference>
<evidence type="ECO:0000256" key="3">
    <source>
        <dbReference type="SAM" id="MobiDB-lite"/>
    </source>
</evidence>
<dbReference type="NCBIfam" id="TIGR01845">
    <property type="entry name" value="outer_NodT"/>
    <property type="match status" value="1"/>
</dbReference>
<dbReference type="HOGENOM" id="CLU_012817_13_1_5"/>
<evidence type="ECO:0000313" key="6">
    <source>
        <dbReference type="Proteomes" id="UP000000245"/>
    </source>
</evidence>
<dbReference type="AlphaFoldDB" id="A5FUT2"/>
<evidence type="ECO:0000256" key="2">
    <source>
        <dbReference type="RuleBase" id="RU362097"/>
    </source>
</evidence>
<organism evidence="5 6">
    <name type="scientific">Acidiphilium cryptum (strain JF-5)</name>
    <dbReference type="NCBI Taxonomy" id="349163"/>
    <lineage>
        <taxon>Bacteria</taxon>
        <taxon>Pseudomonadati</taxon>
        <taxon>Pseudomonadota</taxon>
        <taxon>Alphaproteobacteria</taxon>
        <taxon>Acetobacterales</taxon>
        <taxon>Acidocellaceae</taxon>
        <taxon>Acidiphilium</taxon>
    </lineage>
</organism>
<proteinExistence type="inferred from homology"/>
<dbReference type="Gene3D" id="2.20.200.10">
    <property type="entry name" value="Outer membrane efflux proteins (OEP)"/>
    <property type="match status" value="1"/>
</dbReference>
<keyword evidence="2 4" id="KW-0472">Membrane</keyword>
<feature type="compositionally biased region" description="Polar residues" evidence="3">
    <location>
        <begin position="1"/>
        <end position="11"/>
    </location>
</feature>
<dbReference type="Pfam" id="PF02321">
    <property type="entry name" value="OEP"/>
    <property type="match status" value="2"/>
</dbReference>
<sequence>MRQTSKNTSGLKSYRDEKTGAERPEARDTTTNHRMRRLRLAAAALLTPGLAGCAVGPAFHMPQTNVPARFSATADAKPAWPKPGWWRHFGSPELDRLVEAAKAHNFSVIEAIDQLEAANAQAQIAGAPLLPAITGSGSGSFQQIQANAGNGLQAVDTRSFTATFQASYQLDFWGKNYDALRAAQANAAAAEFNAATVALTAEASVATVYFQVLAYQDQLGIAQRNLKAAEGLLAQLRAELRAGIVDAPTVAQQAALVASERANIPNLVSQMRQEAIGLGILTGRAPEFLRVRGGSLGALTVPALAPGLPAGLLERRPDIAEAKANLIAANANVRGAIAAFFPSITLTGSGGWQSKALNLLFAPGSTLISAATSIAQPIFEGGALTGQLRVSRATYREDVAKYEQAVVQAFTDVETAMTALRYATDQEALQQVAVARARAALDGARAQLRAGVVDIGTVLNAEQTLLSDETTLVTTRLTRLDAAVNLYKAMGGGWTAGAGKDH</sequence>
<keyword evidence="2 5" id="KW-0449">Lipoprotein</keyword>